<dbReference type="EMBL" id="JACEIK010008107">
    <property type="protein sequence ID" value="MCE3051022.1"/>
    <property type="molecule type" value="Genomic_DNA"/>
</dbReference>
<keyword evidence="2" id="KW-1185">Reference proteome</keyword>
<protein>
    <submittedName>
        <fullName evidence="1">Uncharacterized protein</fullName>
    </submittedName>
</protein>
<dbReference type="Proteomes" id="UP000823775">
    <property type="component" value="Unassembled WGS sequence"/>
</dbReference>
<gene>
    <name evidence="1" type="ORF">HAX54_048769</name>
</gene>
<proteinExistence type="predicted"/>
<accession>A0ABS8WMH1</accession>
<evidence type="ECO:0000313" key="1">
    <source>
        <dbReference type="EMBL" id="MCE3051022.1"/>
    </source>
</evidence>
<evidence type="ECO:0000313" key="2">
    <source>
        <dbReference type="Proteomes" id="UP000823775"/>
    </source>
</evidence>
<feature type="non-terminal residue" evidence="1">
    <location>
        <position position="1"/>
    </location>
</feature>
<name>A0ABS8WMH1_DATST</name>
<reference evidence="1 2" key="1">
    <citation type="journal article" date="2021" name="BMC Genomics">
        <title>Datura genome reveals duplications of psychoactive alkaloid biosynthetic genes and high mutation rate following tissue culture.</title>
        <authorList>
            <person name="Rajewski A."/>
            <person name="Carter-House D."/>
            <person name="Stajich J."/>
            <person name="Litt A."/>
        </authorList>
    </citation>
    <scope>NUCLEOTIDE SEQUENCE [LARGE SCALE GENOMIC DNA]</scope>
    <source>
        <strain evidence="1">AR-01</strain>
    </source>
</reference>
<comment type="caution">
    <text evidence="1">The sequence shown here is derived from an EMBL/GenBank/DDBJ whole genome shotgun (WGS) entry which is preliminary data.</text>
</comment>
<organism evidence="1 2">
    <name type="scientific">Datura stramonium</name>
    <name type="common">Jimsonweed</name>
    <name type="synonym">Common thornapple</name>
    <dbReference type="NCBI Taxonomy" id="4076"/>
    <lineage>
        <taxon>Eukaryota</taxon>
        <taxon>Viridiplantae</taxon>
        <taxon>Streptophyta</taxon>
        <taxon>Embryophyta</taxon>
        <taxon>Tracheophyta</taxon>
        <taxon>Spermatophyta</taxon>
        <taxon>Magnoliopsida</taxon>
        <taxon>eudicotyledons</taxon>
        <taxon>Gunneridae</taxon>
        <taxon>Pentapetalae</taxon>
        <taxon>asterids</taxon>
        <taxon>lamiids</taxon>
        <taxon>Solanales</taxon>
        <taxon>Solanaceae</taxon>
        <taxon>Solanoideae</taxon>
        <taxon>Datureae</taxon>
        <taxon>Datura</taxon>
    </lineage>
</organism>
<sequence length="72" mass="8026">LSAPGQKDPMKLHCSLGLDPLLKPNHANVMEVPGSCKIIVVPMIAHGAWIRIPNRGSMDHRRYLPMAFRLVE</sequence>